<organism evidence="1 2">
    <name type="scientific">Irpex rosettiformis</name>
    <dbReference type="NCBI Taxonomy" id="378272"/>
    <lineage>
        <taxon>Eukaryota</taxon>
        <taxon>Fungi</taxon>
        <taxon>Dikarya</taxon>
        <taxon>Basidiomycota</taxon>
        <taxon>Agaricomycotina</taxon>
        <taxon>Agaricomycetes</taxon>
        <taxon>Polyporales</taxon>
        <taxon>Irpicaceae</taxon>
        <taxon>Irpex</taxon>
    </lineage>
</organism>
<proteinExistence type="predicted"/>
<evidence type="ECO:0000313" key="1">
    <source>
        <dbReference type="EMBL" id="KAI0091193.1"/>
    </source>
</evidence>
<dbReference type="Proteomes" id="UP001055072">
    <property type="component" value="Unassembled WGS sequence"/>
</dbReference>
<comment type="caution">
    <text evidence="1">The sequence shown here is derived from an EMBL/GenBank/DDBJ whole genome shotgun (WGS) entry which is preliminary data.</text>
</comment>
<evidence type="ECO:0000313" key="2">
    <source>
        <dbReference type="Proteomes" id="UP001055072"/>
    </source>
</evidence>
<name>A0ACB8UAC9_9APHY</name>
<keyword evidence="2" id="KW-1185">Reference proteome</keyword>
<accession>A0ACB8UAC9</accession>
<gene>
    <name evidence="1" type="ORF">BDY19DRAFT_1055339</name>
</gene>
<protein>
    <submittedName>
        <fullName evidence="1">Uncharacterized protein</fullName>
    </submittedName>
</protein>
<dbReference type="EMBL" id="MU274906">
    <property type="protein sequence ID" value="KAI0091193.1"/>
    <property type="molecule type" value="Genomic_DNA"/>
</dbReference>
<reference evidence="1" key="1">
    <citation type="journal article" date="2021" name="Environ. Microbiol.">
        <title>Gene family expansions and transcriptome signatures uncover fungal adaptations to wood decay.</title>
        <authorList>
            <person name="Hage H."/>
            <person name="Miyauchi S."/>
            <person name="Viragh M."/>
            <person name="Drula E."/>
            <person name="Min B."/>
            <person name="Chaduli D."/>
            <person name="Navarro D."/>
            <person name="Favel A."/>
            <person name="Norest M."/>
            <person name="Lesage-Meessen L."/>
            <person name="Balint B."/>
            <person name="Merenyi Z."/>
            <person name="de Eugenio L."/>
            <person name="Morin E."/>
            <person name="Martinez A.T."/>
            <person name="Baldrian P."/>
            <person name="Stursova M."/>
            <person name="Martinez M.J."/>
            <person name="Novotny C."/>
            <person name="Magnuson J.K."/>
            <person name="Spatafora J.W."/>
            <person name="Maurice S."/>
            <person name="Pangilinan J."/>
            <person name="Andreopoulos W."/>
            <person name="LaButti K."/>
            <person name="Hundley H."/>
            <person name="Na H."/>
            <person name="Kuo A."/>
            <person name="Barry K."/>
            <person name="Lipzen A."/>
            <person name="Henrissat B."/>
            <person name="Riley R."/>
            <person name="Ahrendt S."/>
            <person name="Nagy L.G."/>
            <person name="Grigoriev I.V."/>
            <person name="Martin F."/>
            <person name="Rosso M.N."/>
        </authorList>
    </citation>
    <scope>NUCLEOTIDE SEQUENCE</scope>
    <source>
        <strain evidence="1">CBS 384.51</strain>
    </source>
</reference>
<sequence length="1853" mass="199688">MMSSPSSSPRWDSHWDNRNSGFVSPSQLQHWKQQQALAQQQREEQQRLLQQQQQQQQQRQDEASTSSAPLPQPSQEPQPSMFRTTSRPEPAMSPAAPTHSRTTSAFSFFKRPTHHSTSSTNSVKEPARQSSTAPNEFGQHQPTTTTSGPPQLSLGSLGDKSPPPLPPGQSGQASNFSPPQRLSPDNAERSQLPSNSSPDGPSSSHGQEAPLPPLHPEIRSVVQLIQAHGQKIYYSGPLIRHTERLADGQRPAKEDDWHNVWAQLGGTTLSLWDMKEIEEASKQGKQVPPSYVNITDAFQQVLGSVTIPATPNAPAKKYTNVLTLNNAGSNLYLFAAPNTQALLSWTAALRLAAWEKSRLEEIYTAHLIRITHNDGRDTPTPLVQGKLEGWVRIRVAGQTDWKRFWMVVAAGHNLTENGSTSSVDPGTPSVLRKKRISSLFGGSRDDPPVLRLAPQRPIIQLFQSNKHKDKKKAQLIVRDVKQAFAVYPERPEFISRSTLFKLEGLLGDEDLAGTFKNREGWLLVMPELEGLNTRASEMLKWLVAIHDAFELYGRPRMYSWDPRDPRSMMFAYPIGPSKDLLFLDRELAENLDPRDDRTSSTRSQLLHIMWDRMRGSPEQSQSQSPPNSARLDGPPVLPPLGEHSPERRTSPSPAGLSSLSQSMQIPPLSFETSRVDQDLPAVPARALTPITERSTDRNSRFSGAENINSSLHGGRSGPSPGIEQHTETHPTDTSKTIISGNILAIPLSSSPTQTSPTSLHTTNNIQPSAYPRAEHPDLRSASIDFSAGSGASVPKSEPKLTPPRQTTANSANYNNVGTTVNVSRFSDAGRQSPASMVQEQKSVVVSRSSISAPQTLSPPASPGPASLRSSLESPAAPLPPRFSALNAEAQPPMSPRFAALNVTQSQESQPPPSPRFSVLSSPHSIQETSQQLSSPRFSVLSSPYSGEGSPTERHSRLSIALQDTSATAFAQPPTPRQLGHQAILPSPLVPHRDLSSNPPSRVEPIPSPSPQFEATIPAPSPLPIAAPPSTAARKVKSPSLPPTTPPLSSPKPQAVAPCTNIRNASPAPGPSPPPPPKDNTAPEISREAGALYYMRNASQTSQPRRQLPSPGGDHMSESESGSAYSPQPAANSPSTTHSANSPSPGLGTSGGYFSPRTSVTYNNPPFGQPQFSHGADVPPQSAFSHRASNMPPNRKPSGARAAPANKTFTAQRDQHPQQPPLPPTIDGDEPKDQEDDMSDEQYSEELAAGPRQLPPRMAAVAAARHNDADAADALAALSFLEREDQAEAPPPPSQSFSPPPSSSSQDVPEIVEPRTTSPPVSHEGSIRSSFAKSKQAAQRQAQSEAQKAAQQAAAHVPGRANGKGKKKARGTGAWGESSDEEEDDEEEDDDEDADSDDEPPPKQAPKVDQRSIGSPGQQGYPSPRSTSPMAPPPQDQNGYPASARRAPRDLPQLPAGPSQSQFGSGEYLSSQSQYGQDPYSDAGRRSLYPDAPRRQASPQTQVRQPEFNNVAAARQNMWSQALERDTSQAAPEPGRDTFLQIEPPSQTMTKAFAPHGLLSAGLQDKQDRSAKRQEELARESGASLINVPNKPPPPQTGLLGAVTAHERERKREGGLGAALTEREREKRVAEERQRKLDEFQRMQLDQMQQGGSVYGGMGMQPQFSGFNPMMGMNPMMMGMNPMMTGGYMGYPGMMNPQQMFAAQQAAQAAYQQAMYAFSTAGSQMGGDGGNPAAMNPMMTGNGMGMDPRMSMMGMGMMAPQMTGMGQGMMGPGMNPMGMGMGMMGMNPQMTGGSMFDPRFNPGNEGLQPPNEAGGTSTPYSQNSSANGQGSPAGPRLVDGGEEPPRRAGAADVR</sequence>